<evidence type="ECO:0000259" key="5">
    <source>
        <dbReference type="Pfam" id="PF00296"/>
    </source>
</evidence>
<dbReference type="OrthoDB" id="4288123at2"/>
<dbReference type="EMBL" id="CP035758">
    <property type="protein sequence ID" value="QBD81674.1"/>
    <property type="molecule type" value="Genomic_DNA"/>
</dbReference>
<evidence type="ECO:0000256" key="3">
    <source>
        <dbReference type="ARBA" id="ARBA00023002"/>
    </source>
</evidence>
<dbReference type="Pfam" id="PF00296">
    <property type="entry name" value="Bac_luciferase"/>
    <property type="match status" value="1"/>
</dbReference>
<dbReference type="InterPro" id="IPR050172">
    <property type="entry name" value="SsuD_RutA_monooxygenase"/>
</dbReference>
<sequence length="316" mass="35450">MGTQLPFRFGIFSHNTSPSPERLRSQARLAEDLGYSTFLVPDHLGDQFAPALALLQAAQATTTLHIGSFVFANDFRHPLLLAKEAATLDAFSNGRFEFGLGAGWMRSEYEQIGLSFEAPSVRIERMGEALRLIKDFFTRDELSFSGSYYTVKALPCLPRVVQAPHPPIYVGGSGKRMLTLAAQEATCVGLIPRVRYARRGGHMNDVLDVEDASAAATKQKLGWIREAAGARFDELELNIVLMDVRITEHKQQALQEYMERYALSEEELEKCSFLLIGDKEEVIDKVKFIREEYGVTYFVAWEEHIQQLAPVVAQLS</sequence>
<proteinExistence type="predicted"/>
<dbReference type="SUPFAM" id="SSF51679">
    <property type="entry name" value="Bacterial luciferase-like"/>
    <property type="match status" value="1"/>
</dbReference>
<feature type="domain" description="Luciferase-like" evidence="5">
    <location>
        <begin position="2"/>
        <end position="192"/>
    </location>
</feature>
<reference evidence="6 7" key="1">
    <citation type="submission" date="2019-01" db="EMBL/GenBank/DDBJ databases">
        <title>Ktedonosporobacter rubrisoli SCAWS-G2.</title>
        <authorList>
            <person name="Huang Y."/>
            <person name="Yan B."/>
        </authorList>
    </citation>
    <scope>NUCLEOTIDE SEQUENCE [LARGE SCALE GENOMIC DNA]</scope>
    <source>
        <strain evidence="6 7">SCAWS-G2</strain>
    </source>
</reference>
<dbReference type="PANTHER" id="PTHR42847:SF4">
    <property type="entry name" value="ALKANESULFONATE MONOOXYGENASE-RELATED"/>
    <property type="match status" value="1"/>
</dbReference>
<name>A0A4P6K0U7_KTERU</name>
<dbReference type="GO" id="GO:0008726">
    <property type="term" value="F:alkanesulfonate monooxygenase activity"/>
    <property type="evidence" value="ECO:0007669"/>
    <property type="project" value="TreeGrafter"/>
</dbReference>
<accession>A0A4P6K0U7</accession>
<keyword evidence="7" id="KW-1185">Reference proteome</keyword>
<evidence type="ECO:0000256" key="1">
    <source>
        <dbReference type="ARBA" id="ARBA00022630"/>
    </source>
</evidence>
<organism evidence="6 7">
    <name type="scientific">Ktedonosporobacter rubrisoli</name>
    <dbReference type="NCBI Taxonomy" id="2509675"/>
    <lineage>
        <taxon>Bacteria</taxon>
        <taxon>Bacillati</taxon>
        <taxon>Chloroflexota</taxon>
        <taxon>Ktedonobacteria</taxon>
        <taxon>Ktedonobacterales</taxon>
        <taxon>Ktedonosporobacteraceae</taxon>
        <taxon>Ktedonosporobacter</taxon>
    </lineage>
</organism>
<gene>
    <name evidence="6" type="ORF">EPA93_39175</name>
</gene>
<evidence type="ECO:0000256" key="2">
    <source>
        <dbReference type="ARBA" id="ARBA00022643"/>
    </source>
</evidence>
<evidence type="ECO:0000313" key="6">
    <source>
        <dbReference type="EMBL" id="QBD81674.1"/>
    </source>
</evidence>
<dbReference type="InterPro" id="IPR036661">
    <property type="entry name" value="Luciferase-like_sf"/>
</dbReference>
<dbReference type="Proteomes" id="UP000290365">
    <property type="component" value="Chromosome"/>
</dbReference>
<evidence type="ECO:0000256" key="4">
    <source>
        <dbReference type="ARBA" id="ARBA00023033"/>
    </source>
</evidence>
<dbReference type="Gene3D" id="3.20.20.30">
    <property type="entry name" value="Luciferase-like domain"/>
    <property type="match status" value="1"/>
</dbReference>
<dbReference type="AlphaFoldDB" id="A0A4P6K0U7"/>
<dbReference type="GO" id="GO:0046306">
    <property type="term" value="P:alkanesulfonate catabolic process"/>
    <property type="evidence" value="ECO:0007669"/>
    <property type="project" value="TreeGrafter"/>
</dbReference>
<dbReference type="PANTHER" id="PTHR42847">
    <property type="entry name" value="ALKANESULFONATE MONOOXYGENASE"/>
    <property type="match status" value="1"/>
</dbReference>
<dbReference type="NCBIfam" id="TIGR03621">
    <property type="entry name" value="F420_MSMEG_2516"/>
    <property type="match status" value="1"/>
</dbReference>
<keyword evidence="4" id="KW-0503">Monooxygenase</keyword>
<protein>
    <submittedName>
        <fullName evidence="6">TIGR03621 family F420-dependent LLM class oxidoreductase</fullName>
    </submittedName>
</protein>
<keyword evidence="1" id="KW-0285">Flavoprotein</keyword>
<keyword evidence="3" id="KW-0560">Oxidoreductase</keyword>
<dbReference type="InterPro" id="IPR011251">
    <property type="entry name" value="Luciferase-like_dom"/>
</dbReference>
<dbReference type="InterPro" id="IPR019923">
    <property type="entry name" value="Lucif-like_OxRdtase_MSMEG_2516"/>
</dbReference>
<dbReference type="KEGG" id="kbs:EPA93_39175"/>
<evidence type="ECO:0000313" key="7">
    <source>
        <dbReference type="Proteomes" id="UP000290365"/>
    </source>
</evidence>
<dbReference type="RefSeq" id="WP_129892735.1">
    <property type="nucleotide sequence ID" value="NZ_CP035758.1"/>
</dbReference>
<keyword evidence="2" id="KW-0288">FMN</keyword>